<dbReference type="WBParaSite" id="TCLT_0000104801-mRNA-1">
    <property type="protein sequence ID" value="TCLT_0000104801-mRNA-1"/>
    <property type="gene ID" value="TCLT_0000104801"/>
</dbReference>
<dbReference type="STRING" id="103827.A0A0N5CLQ2"/>
<dbReference type="SMART" id="SM00320">
    <property type="entry name" value="WD40"/>
    <property type="match status" value="4"/>
</dbReference>
<name>A0A0N5CLQ2_THECL</name>
<dbReference type="Pfam" id="PF00400">
    <property type="entry name" value="WD40"/>
    <property type="match status" value="1"/>
</dbReference>
<dbReference type="Proteomes" id="UP000276776">
    <property type="component" value="Unassembled WGS sequence"/>
</dbReference>
<evidence type="ECO:0000256" key="4">
    <source>
        <dbReference type="PROSITE-ProRule" id="PRU00221"/>
    </source>
</evidence>
<dbReference type="AlphaFoldDB" id="A0A0N5CLQ2"/>
<dbReference type="GO" id="GO:0006364">
    <property type="term" value="P:rRNA processing"/>
    <property type="evidence" value="ECO:0007669"/>
    <property type="project" value="InterPro"/>
</dbReference>
<feature type="repeat" description="WD" evidence="4">
    <location>
        <begin position="133"/>
        <end position="151"/>
    </location>
</feature>
<feature type="repeat" description="WD" evidence="4">
    <location>
        <begin position="179"/>
        <end position="221"/>
    </location>
</feature>
<dbReference type="InterPro" id="IPR020472">
    <property type="entry name" value="WD40_PAC1"/>
</dbReference>
<sequence length="401" mass="44909">MSLISDIVWIKRGVPKAQPDKVRLTANEISELLKAKCRSNPLAGIAMFASPMEDPHVTTQVDSDEEEREDFQVKPDDNFVVVGKIFKNEYTLEVYLYNEANDDWYVHHDYILDIPPLCLEPVYFDFGSEDKKGNLLAVGGMDASINVWDLDLVNSVEPLFTLGGVKKTNRKRQKRDGSAQGHSDAVLSLSWNHLTEHVLASGSADNTVILWDLEETKPATVLTDFNGKVQSVMWHPVESPILLTGTLSGQVGIIDCRNCDTLSKQWDINGEVERLAWNRFCPFYFFVVTDNGHLFYVDTRANGSVFSKKIHEGSAHSIEQSCYTTGLLSTSGEDELLKIWRLKDDGTDVELIIERKMGLGNLHVCRFSPDSGAVLVLGGEKEEMVKVIDVSKFEEVQTAFS</sequence>
<accession>A0A0N5CLQ2</accession>
<dbReference type="OMA" id="TPESTIW"/>
<dbReference type="InterPro" id="IPR044285">
    <property type="entry name" value="PWP1"/>
</dbReference>
<dbReference type="InterPro" id="IPR019775">
    <property type="entry name" value="WD40_repeat_CS"/>
</dbReference>
<gene>
    <name evidence="5" type="ORF">TCLT_LOCUS1049</name>
</gene>
<evidence type="ECO:0000313" key="7">
    <source>
        <dbReference type="WBParaSite" id="TCLT_0000104801-mRNA-1"/>
    </source>
</evidence>
<dbReference type="GO" id="GO:0005634">
    <property type="term" value="C:nucleus"/>
    <property type="evidence" value="ECO:0007669"/>
    <property type="project" value="TreeGrafter"/>
</dbReference>
<evidence type="ECO:0000256" key="3">
    <source>
        <dbReference type="ARBA" id="ARBA00022737"/>
    </source>
</evidence>
<dbReference type="InterPro" id="IPR036322">
    <property type="entry name" value="WD40_repeat_dom_sf"/>
</dbReference>
<dbReference type="PANTHER" id="PTHR14091">
    <property type="entry name" value="PERIODIC TRYPTOPHAN PROTEIN 1"/>
    <property type="match status" value="1"/>
</dbReference>
<dbReference type="InterPro" id="IPR015943">
    <property type="entry name" value="WD40/YVTN_repeat-like_dom_sf"/>
</dbReference>
<dbReference type="OrthoDB" id="270624at2759"/>
<keyword evidence="3" id="KW-0677">Repeat</keyword>
<proteinExistence type="predicted"/>
<reference evidence="7" key="1">
    <citation type="submission" date="2017-02" db="UniProtKB">
        <authorList>
            <consortium name="WormBaseParasite"/>
        </authorList>
    </citation>
    <scope>IDENTIFICATION</scope>
</reference>
<reference evidence="5 6" key="2">
    <citation type="submission" date="2018-11" db="EMBL/GenBank/DDBJ databases">
        <authorList>
            <consortium name="Pathogen Informatics"/>
        </authorList>
    </citation>
    <scope>NUCLEOTIDE SEQUENCE [LARGE SCALE GENOMIC DNA]</scope>
</reference>
<evidence type="ECO:0000313" key="6">
    <source>
        <dbReference type="Proteomes" id="UP000276776"/>
    </source>
</evidence>
<dbReference type="EMBL" id="UYYF01000110">
    <property type="protein sequence ID" value="VDM96277.1"/>
    <property type="molecule type" value="Genomic_DNA"/>
</dbReference>
<dbReference type="PROSITE" id="PS50294">
    <property type="entry name" value="WD_REPEATS_REGION"/>
    <property type="match status" value="1"/>
</dbReference>
<keyword evidence="6" id="KW-1185">Reference proteome</keyword>
<evidence type="ECO:0000256" key="2">
    <source>
        <dbReference type="ARBA" id="ARBA00022574"/>
    </source>
</evidence>
<dbReference type="SUPFAM" id="SSF50978">
    <property type="entry name" value="WD40 repeat-like"/>
    <property type="match status" value="1"/>
</dbReference>
<dbReference type="InterPro" id="IPR001680">
    <property type="entry name" value="WD40_rpt"/>
</dbReference>
<dbReference type="PROSITE" id="PS00678">
    <property type="entry name" value="WD_REPEATS_1"/>
    <property type="match status" value="1"/>
</dbReference>
<organism evidence="7">
    <name type="scientific">Thelazia callipaeda</name>
    <name type="common">Oriental eyeworm</name>
    <name type="synonym">Parasitic nematode</name>
    <dbReference type="NCBI Taxonomy" id="103827"/>
    <lineage>
        <taxon>Eukaryota</taxon>
        <taxon>Metazoa</taxon>
        <taxon>Ecdysozoa</taxon>
        <taxon>Nematoda</taxon>
        <taxon>Chromadorea</taxon>
        <taxon>Rhabditida</taxon>
        <taxon>Spirurina</taxon>
        <taxon>Spiruromorpha</taxon>
        <taxon>Thelazioidea</taxon>
        <taxon>Thelaziidae</taxon>
        <taxon>Thelazia</taxon>
    </lineage>
</organism>
<evidence type="ECO:0000313" key="5">
    <source>
        <dbReference type="EMBL" id="VDM96277.1"/>
    </source>
</evidence>
<keyword evidence="2 4" id="KW-0853">WD repeat</keyword>
<protein>
    <submittedName>
        <fullName evidence="7">WD_REPEATS_REGION domain-containing protein</fullName>
    </submittedName>
</protein>
<dbReference type="PANTHER" id="PTHR14091:SF0">
    <property type="entry name" value="PERIODIC TRYPTOPHAN PROTEIN 1 HOMOLOG"/>
    <property type="match status" value="1"/>
</dbReference>
<dbReference type="PROSITE" id="PS50082">
    <property type="entry name" value="WD_REPEATS_2"/>
    <property type="match status" value="2"/>
</dbReference>
<dbReference type="PRINTS" id="PR00320">
    <property type="entry name" value="GPROTEINBRPT"/>
</dbReference>
<evidence type="ECO:0000256" key="1">
    <source>
        <dbReference type="ARBA" id="ARBA00022553"/>
    </source>
</evidence>
<dbReference type="Gene3D" id="2.130.10.10">
    <property type="entry name" value="YVTN repeat-like/Quinoprotein amine dehydrogenase"/>
    <property type="match status" value="2"/>
</dbReference>
<keyword evidence="1" id="KW-0597">Phosphoprotein</keyword>